<dbReference type="SUPFAM" id="SSF52058">
    <property type="entry name" value="L domain-like"/>
    <property type="match status" value="1"/>
</dbReference>
<accession>A0AAD4T5M6</accession>
<keyword evidence="3" id="KW-1185">Reference proteome</keyword>
<dbReference type="InterPro" id="IPR001611">
    <property type="entry name" value="Leu-rich_rpt"/>
</dbReference>
<protein>
    <submittedName>
        <fullName evidence="2">Uncharacterized protein</fullName>
    </submittedName>
</protein>
<keyword evidence="1" id="KW-0732">Signal</keyword>
<organism evidence="2 3">
    <name type="scientific">Papaver atlanticum</name>
    <dbReference type="NCBI Taxonomy" id="357466"/>
    <lineage>
        <taxon>Eukaryota</taxon>
        <taxon>Viridiplantae</taxon>
        <taxon>Streptophyta</taxon>
        <taxon>Embryophyta</taxon>
        <taxon>Tracheophyta</taxon>
        <taxon>Spermatophyta</taxon>
        <taxon>Magnoliopsida</taxon>
        <taxon>Ranunculales</taxon>
        <taxon>Papaveraceae</taxon>
        <taxon>Papaveroideae</taxon>
        <taxon>Papaver</taxon>
    </lineage>
</organism>
<dbReference type="Gene3D" id="3.80.10.10">
    <property type="entry name" value="Ribonuclease Inhibitor"/>
    <property type="match status" value="1"/>
</dbReference>
<dbReference type="Pfam" id="PF13855">
    <property type="entry name" value="LRR_8"/>
    <property type="match status" value="1"/>
</dbReference>
<feature type="signal peptide" evidence="1">
    <location>
        <begin position="1"/>
        <end position="28"/>
    </location>
</feature>
<name>A0AAD4T5M6_9MAGN</name>
<gene>
    <name evidence="2" type="ORF">MKW98_003814</name>
</gene>
<proteinExistence type="predicted"/>
<feature type="chain" id="PRO_5042243221" evidence="1">
    <location>
        <begin position="29"/>
        <end position="192"/>
    </location>
</feature>
<dbReference type="InterPro" id="IPR032675">
    <property type="entry name" value="LRR_dom_sf"/>
</dbReference>
<evidence type="ECO:0000256" key="1">
    <source>
        <dbReference type="SAM" id="SignalP"/>
    </source>
</evidence>
<dbReference type="Proteomes" id="UP001202328">
    <property type="component" value="Unassembled WGS sequence"/>
</dbReference>
<reference evidence="2" key="1">
    <citation type="submission" date="2022-04" db="EMBL/GenBank/DDBJ databases">
        <title>A functionally conserved STORR gene fusion in Papaver species that diverged 16.8 million years ago.</title>
        <authorList>
            <person name="Catania T."/>
        </authorList>
    </citation>
    <scope>NUCLEOTIDE SEQUENCE</scope>
    <source>
        <strain evidence="2">S-188037</strain>
    </source>
</reference>
<evidence type="ECO:0000313" key="3">
    <source>
        <dbReference type="Proteomes" id="UP001202328"/>
    </source>
</evidence>
<sequence length="192" mass="20831">MKNTKINPVPVQFIPVLSFLLLLLSVTAQKNATNPIDVAAVTLVRSAFPALGLNSTLADPCLPTPYSWVTCNSDDNPRIIALNCGNKNLSGVLVDFSSMDALEIIDFSNNNLTQGFPDFLSKFPKLKELNLAHNNLSGTVPLSLENNKNLKLTLTGNQLCFSDDDVCPLSLKEKLKTIAFVIVMAACIIILL</sequence>
<dbReference type="PANTHER" id="PTHR45631:SF44">
    <property type="entry name" value="CARBOHYDRATE-BINDING PROTEIN OF THE ER PROTEIN"/>
    <property type="match status" value="1"/>
</dbReference>
<evidence type="ECO:0000313" key="2">
    <source>
        <dbReference type="EMBL" id="KAI3942215.1"/>
    </source>
</evidence>
<dbReference type="EMBL" id="JAJJMB010004716">
    <property type="protein sequence ID" value="KAI3942215.1"/>
    <property type="molecule type" value="Genomic_DNA"/>
</dbReference>
<dbReference type="PANTHER" id="PTHR45631">
    <property type="entry name" value="OS07G0107800 PROTEIN-RELATED"/>
    <property type="match status" value="1"/>
</dbReference>
<dbReference type="AlphaFoldDB" id="A0AAD4T5M6"/>
<comment type="caution">
    <text evidence="2">The sequence shown here is derived from an EMBL/GenBank/DDBJ whole genome shotgun (WGS) entry which is preliminary data.</text>
</comment>